<dbReference type="NCBIfam" id="TIGR03709">
    <property type="entry name" value="PPK2_rel_1"/>
    <property type="match status" value="1"/>
</dbReference>
<dbReference type="PANTHER" id="PTHR34383">
    <property type="entry name" value="POLYPHOSPHATE:AMP PHOSPHOTRANSFERASE-RELATED"/>
    <property type="match status" value="1"/>
</dbReference>
<feature type="compositionally biased region" description="Acidic residues" evidence="1">
    <location>
        <begin position="349"/>
        <end position="359"/>
    </location>
</feature>
<sequence length="382" mass="43571">MGSKKKKKRADRADAVPTRASTMDSSRQRGWTTDPRKLLAVHGELDLATIYRDKTPGWDEGKKDGQKAMEDQATDLAELQERLFAQAHSDNGSSEAVLIVLQGLDTAGKGGIVRHVMGLVDPQGVSLAAFKAPTKEELKHHFLWRIRRELPEPGMIGVFDRSHYEDVLVPTAQKLVGHDDEHGRSWVVDDKTLRDRYRAIRRFEKRTLEKGIHIIKIFLAISFEEQGERLRERLDRRDKHWKFSTGDLVVRNEWSQYQQAYQEVISRTSTDDAPWYVVPADRKWYARLAVSEILRRTLIDINPSWPQADFDVDQALVDLEKTTSPEALARFAFECSDSHEEFLDALAVMDEDDEGDSDDSQSAGSGDDADEIRLSTDAFRYN</sequence>
<evidence type="ECO:0000259" key="2">
    <source>
        <dbReference type="Pfam" id="PF03976"/>
    </source>
</evidence>
<feature type="region of interest" description="Disordered" evidence="1">
    <location>
        <begin position="349"/>
        <end position="382"/>
    </location>
</feature>
<evidence type="ECO:0000313" key="4">
    <source>
        <dbReference type="Proteomes" id="UP000198976"/>
    </source>
</evidence>
<name>A0ABY0V956_9ACTO</name>
<protein>
    <submittedName>
        <fullName evidence="3">Polyphosphate:nucleotide phosphotransferase, PPK2 family</fullName>
    </submittedName>
</protein>
<feature type="compositionally biased region" description="Basic residues" evidence="1">
    <location>
        <begin position="1"/>
        <end position="10"/>
    </location>
</feature>
<dbReference type="Gene3D" id="3.40.50.300">
    <property type="entry name" value="P-loop containing nucleotide triphosphate hydrolases"/>
    <property type="match status" value="1"/>
</dbReference>
<feature type="region of interest" description="Disordered" evidence="1">
    <location>
        <begin position="1"/>
        <end position="35"/>
    </location>
</feature>
<feature type="domain" description="Polyphosphate kinase-2-related" evidence="2">
    <location>
        <begin position="63"/>
        <end position="298"/>
    </location>
</feature>
<dbReference type="SUPFAM" id="SSF52540">
    <property type="entry name" value="P-loop containing nucleoside triphosphate hydrolases"/>
    <property type="match status" value="1"/>
</dbReference>
<dbReference type="InterPro" id="IPR027417">
    <property type="entry name" value="P-loop_NTPase"/>
</dbReference>
<dbReference type="Pfam" id="PF03976">
    <property type="entry name" value="PPK2"/>
    <property type="match status" value="1"/>
</dbReference>
<organism evidence="3 4">
    <name type="scientific">Schaalia radingae</name>
    <dbReference type="NCBI Taxonomy" id="131110"/>
    <lineage>
        <taxon>Bacteria</taxon>
        <taxon>Bacillati</taxon>
        <taxon>Actinomycetota</taxon>
        <taxon>Actinomycetes</taxon>
        <taxon>Actinomycetales</taxon>
        <taxon>Actinomycetaceae</taxon>
        <taxon>Schaalia</taxon>
    </lineage>
</organism>
<dbReference type="PANTHER" id="PTHR34383:SF3">
    <property type="entry name" value="POLYPHOSPHATE:AMP PHOSPHOTRANSFERASE"/>
    <property type="match status" value="1"/>
</dbReference>
<dbReference type="EMBL" id="LT629792">
    <property type="protein sequence ID" value="SDT99676.1"/>
    <property type="molecule type" value="Genomic_DNA"/>
</dbReference>
<gene>
    <name evidence="3" type="ORF">SAMN04489714_1509</name>
</gene>
<reference evidence="3 4" key="1">
    <citation type="submission" date="2016-10" db="EMBL/GenBank/DDBJ databases">
        <authorList>
            <person name="Varghese N."/>
            <person name="Submissions S."/>
        </authorList>
    </citation>
    <scope>NUCLEOTIDE SEQUENCE [LARGE SCALE GENOMIC DNA]</scope>
    <source>
        <strain evidence="3 4">DSM 9169</strain>
    </source>
</reference>
<feature type="compositionally biased region" description="Polar residues" evidence="1">
    <location>
        <begin position="19"/>
        <end position="31"/>
    </location>
</feature>
<dbReference type="InterPro" id="IPR022488">
    <property type="entry name" value="PPK2-related"/>
</dbReference>
<evidence type="ECO:0000256" key="1">
    <source>
        <dbReference type="SAM" id="MobiDB-lite"/>
    </source>
</evidence>
<dbReference type="RefSeq" id="WP_257590291.1">
    <property type="nucleotide sequence ID" value="NZ_LT629792.1"/>
</dbReference>
<accession>A0ABY0V956</accession>
<evidence type="ECO:0000313" key="3">
    <source>
        <dbReference type="EMBL" id="SDT99676.1"/>
    </source>
</evidence>
<dbReference type="InterPro" id="IPR022300">
    <property type="entry name" value="PPK2-rel_1"/>
</dbReference>
<proteinExistence type="predicted"/>
<keyword evidence="4" id="KW-1185">Reference proteome</keyword>
<dbReference type="Proteomes" id="UP000198976">
    <property type="component" value="Chromosome I"/>
</dbReference>